<dbReference type="EMBL" id="LC127213">
    <property type="protein sequence ID" value="BBC15193.1"/>
    <property type="molecule type" value="Genomic_RNA"/>
</dbReference>
<dbReference type="GO" id="GO:0005198">
    <property type="term" value="F:structural molecule activity"/>
    <property type="evidence" value="ECO:0007669"/>
    <property type="project" value="InterPro"/>
</dbReference>
<evidence type="ECO:0000256" key="2">
    <source>
        <dbReference type="ARBA" id="ARBA00004328"/>
    </source>
</evidence>
<dbReference type="Gene3D" id="1.20.120.70">
    <property type="entry name" value="Tobacco mosaic virus-like, coat protein"/>
    <property type="match status" value="1"/>
</dbReference>
<dbReference type="GO" id="GO:0019029">
    <property type="term" value="C:helical viral capsid"/>
    <property type="evidence" value="ECO:0007669"/>
    <property type="project" value="UniProtKB-KW"/>
</dbReference>
<comment type="subcellular location">
    <subcellularLocation>
        <location evidence="2">Virion</location>
    </subcellularLocation>
</comment>
<evidence type="ECO:0000256" key="1">
    <source>
        <dbReference type="ARBA" id="ARBA00003662"/>
    </source>
</evidence>
<organism evidence="9">
    <name type="scientific">Hibiscus latent Singapore virus</name>
    <dbReference type="NCBI Taxonomy" id="185955"/>
    <lineage>
        <taxon>Viruses</taxon>
        <taxon>Riboviria</taxon>
        <taxon>Orthornavirae</taxon>
        <taxon>Kitrinoviricota</taxon>
        <taxon>Alsuviricetes</taxon>
        <taxon>Martellivirales</taxon>
        <taxon>Virgaviridae</taxon>
        <taxon>Tobamovirus</taxon>
        <taxon>Tobamovirus singaporense</taxon>
    </lineage>
</organism>
<dbReference type="Pfam" id="PF00721">
    <property type="entry name" value="TMV_coat"/>
    <property type="match status" value="1"/>
</dbReference>
<keyword evidence="6 8" id="KW-0167">Capsid protein</keyword>
<protein>
    <recommendedName>
        <fullName evidence="4 8">Capsid protein</fullName>
    </recommendedName>
</protein>
<dbReference type="InterPro" id="IPR001337">
    <property type="entry name" value="TMV-like_coat"/>
</dbReference>
<keyword evidence="5" id="KW-1139">Helical capsid protein</keyword>
<comment type="function">
    <text evidence="1">Capsid protein self-assembles to form rod-shaped virions about 18 nm in diameter with a central canal enclosing the viral genomic RNA.</text>
</comment>
<accession>A0A2Z5WLL7</accession>
<comment type="similarity">
    <text evidence="3 8">Belongs to the virgaviridae capsid protein family.</text>
</comment>
<evidence type="ECO:0000256" key="6">
    <source>
        <dbReference type="ARBA" id="ARBA00022561"/>
    </source>
</evidence>
<dbReference type="SUPFAM" id="SSF47195">
    <property type="entry name" value="TMV-like viral coat proteins"/>
    <property type="match status" value="1"/>
</dbReference>
<evidence type="ECO:0000313" key="9">
    <source>
        <dbReference type="EMBL" id="BBC15193.1"/>
    </source>
</evidence>
<evidence type="ECO:0000256" key="3">
    <source>
        <dbReference type="ARBA" id="ARBA00005281"/>
    </source>
</evidence>
<evidence type="ECO:0000256" key="4">
    <source>
        <dbReference type="ARBA" id="ARBA00018091"/>
    </source>
</evidence>
<proteinExistence type="inferred from homology"/>
<reference evidence="9" key="1">
    <citation type="submission" date="2016-02" db="EMBL/GenBank/DDBJ databases">
        <title>Nucleotide sequences of plant pathogens.</title>
        <authorList>
            <person name="Namba S."/>
            <person name="Yamaji Y."/>
            <person name="Maejima K."/>
            <person name="Hashimoto M."/>
        </authorList>
    </citation>
    <scope>NUCLEOTIDE SEQUENCE</scope>
    <source>
        <strain evidence="9">J</strain>
    </source>
</reference>
<gene>
    <name evidence="9" type="primary">CP</name>
</gene>
<keyword evidence="7 8" id="KW-0946">Virion</keyword>
<dbReference type="InterPro" id="IPR036417">
    <property type="entry name" value="TMV-like_coat_sf"/>
</dbReference>
<evidence type="ECO:0000256" key="5">
    <source>
        <dbReference type="ARBA" id="ARBA00022497"/>
    </source>
</evidence>
<name>A0A2Z5WLL7_9VIRU</name>
<evidence type="ECO:0000256" key="7">
    <source>
        <dbReference type="ARBA" id="ARBA00022844"/>
    </source>
</evidence>
<evidence type="ECO:0000256" key="8">
    <source>
        <dbReference type="RuleBase" id="RU003967"/>
    </source>
</evidence>
<sequence>MPYLNLTPLNLIYTSGTFAPYDVFLEILIKSRSNSFQTQAGRDTLREQLINSLQVVANLNTRYPLLGFYVWTRNPTLAPVFEALLRATDTKNRIIEVEEESRPTTAETLNATQRVDDATVAIHKEIDNILLLLQGGTAVYDRTAFEVASGLSWTDPSATSTTT</sequence>